<reference evidence="2 3" key="1">
    <citation type="submission" date="2023-02" db="EMBL/GenBank/DDBJ databases">
        <title>LHISI_Scaffold_Assembly.</title>
        <authorList>
            <person name="Stuart O.P."/>
            <person name="Cleave R."/>
            <person name="Magrath M.J.L."/>
            <person name="Mikheyev A.S."/>
        </authorList>
    </citation>
    <scope>NUCLEOTIDE SEQUENCE [LARGE SCALE GENOMIC DNA]</scope>
    <source>
        <strain evidence="2">Daus_M_001</strain>
        <tissue evidence="2">Leg muscle</tissue>
    </source>
</reference>
<organism evidence="2 3">
    <name type="scientific">Dryococelus australis</name>
    <dbReference type="NCBI Taxonomy" id="614101"/>
    <lineage>
        <taxon>Eukaryota</taxon>
        <taxon>Metazoa</taxon>
        <taxon>Ecdysozoa</taxon>
        <taxon>Arthropoda</taxon>
        <taxon>Hexapoda</taxon>
        <taxon>Insecta</taxon>
        <taxon>Pterygota</taxon>
        <taxon>Neoptera</taxon>
        <taxon>Polyneoptera</taxon>
        <taxon>Phasmatodea</taxon>
        <taxon>Verophasmatodea</taxon>
        <taxon>Anareolatae</taxon>
        <taxon>Phasmatidae</taxon>
        <taxon>Eurycanthinae</taxon>
        <taxon>Dryococelus</taxon>
    </lineage>
</organism>
<feature type="compositionally biased region" description="Basic and acidic residues" evidence="1">
    <location>
        <begin position="323"/>
        <end position="335"/>
    </location>
</feature>
<name>A0ABQ9IHX9_9NEOP</name>
<gene>
    <name evidence="2" type="ORF">PR048_001589</name>
</gene>
<evidence type="ECO:0000313" key="3">
    <source>
        <dbReference type="Proteomes" id="UP001159363"/>
    </source>
</evidence>
<feature type="region of interest" description="Disordered" evidence="1">
    <location>
        <begin position="600"/>
        <end position="620"/>
    </location>
</feature>
<evidence type="ECO:0000256" key="1">
    <source>
        <dbReference type="SAM" id="MobiDB-lite"/>
    </source>
</evidence>
<proteinExistence type="predicted"/>
<comment type="caution">
    <text evidence="2">The sequence shown here is derived from an EMBL/GenBank/DDBJ whole genome shotgun (WGS) entry which is preliminary data.</text>
</comment>
<keyword evidence="3" id="KW-1185">Reference proteome</keyword>
<sequence length="729" mass="82910">MEVGEPFGVLLKIHALTEIGNNYFNISSEACFVKEWGKIPMNWLGFFPYMCRALLLSRTGNWFCNPTLSLSLSLSLSLVRNICIKQSHKTARDVANDKRRRPTEVQINEKKKFQLNYLVVEVISRLAGGILWVRGLVLHRHYAQGTELTCNHFLVDSRLEILSSDHIIVSSRMKHKVSLYVTSKVLEIACSGNVIPENDIVLAESSSILGHEDWLCAASEICLPHLESMDLSRERGDWMVVTLKQFSRRISRTLLRKGDAPLRLMRYWDAIKRIATSRVLPGHNIPERGHVVEGEWEVVVLRLPPRDCGAPPQPSVHSSGRNDLLRRNKNAEPRPRYQTGHKPSVKPFVASEIISGELQLQTRRLHKPLCTRALVSCSLADDQVLPRTKQHEILPMFSCRFVIGSKLSMACPATTDPIPKKRNLVCPANFKHERQRNGAIRRQRAGMALTNQCLDVIGCSHVFGGGEVAEQLDCTPPTKANRAQSPAGPISDIRKWESCRTMPLIDGYIPYARKRRAVPWCGFLDSVKLCLHEAEGYRGSITFAGLRENKSCLINQERCVLITAGIFYRTTTYLRLPSFARNKTIGLHLPLVRQKMTSQSKPETNFPHVGQTDKKAPLSSLPRTRAAARQHTYCAYHQIQTWLGKDLEPEEWGWILQNETPQPPTTLYYQHQKNYSVRFSAITRKAMARVVDVEQALEQNIKDNEDDDNELEIQFGRPEEEDDDEQDEY</sequence>
<protein>
    <submittedName>
        <fullName evidence="2">Uncharacterized protein</fullName>
    </submittedName>
</protein>
<dbReference type="EMBL" id="JARBHB010000001">
    <property type="protein sequence ID" value="KAJ8896246.1"/>
    <property type="molecule type" value="Genomic_DNA"/>
</dbReference>
<accession>A0ABQ9IHX9</accession>
<feature type="compositionally biased region" description="Acidic residues" evidence="1">
    <location>
        <begin position="719"/>
        <end position="729"/>
    </location>
</feature>
<dbReference type="Proteomes" id="UP001159363">
    <property type="component" value="Chromosome 1"/>
</dbReference>
<feature type="region of interest" description="Disordered" evidence="1">
    <location>
        <begin position="700"/>
        <end position="729"/>
    </location>
</feature>
<evidence type="ECO:0000313" key="2">
    <source>
        <dbReference type="EMBL" id="KAJ8896246.1"/>
    </source>
</evidence>
<feature type="region of interest" description="Disordered" evidence="1">
    <location>
        <begin position="309"/>
        <end position="342"/>
    </location>
</feature>